<reference evidence="3 4" key="1">
    <citation type="submission" date="2016-11" db="EMBL/GenBank/DDBJ databases">
        <title>Draft Genome Assembly of Colletotrichum chlorophyti a pathogen of herbaceous plants.</title>
        <authorList>
            <person name="Gan P."/>
            <person name="Narusaka M."/>
            <person name="Tsushima A."/>
            <person name="Narusaka Y."/>
            <person name="Takano Y."/>
            <person name="Shirasu K."/>
        </authorList>
    </citation>
    <scope>NUCLEOTIDE SEQUENCE [LARGE SCALE GENOMIC DNA]</scope>
    <source>
        <strain evidence="3 4">NTL11</strain>
    </source>
</reference>
<proteinExistence type="predicted"/>
<evidence type="ECO:0000313" key="3">
    <source>
        <dbReference type="EMBL" id="OLN97816.1"/>
    </source>
</evidence>
<organism evidence="3 4">
    <name type="scientific">Colletotrichum chlorophyti</name>
    <dbReference type="NCBI Taxonomy" id="708187"/>
    <lineage>
        <taxon>Eukaryota</taxon>
        <taxon>Fungi</taxon>
        <taxon>Dikarya</taxon>
        <taxon>Ascomycota</taxon>
        <taxon>Pezizomycotina</taxon>
        <taxon>Sordariomycetes</taxon>
        <taxon>Hypocreomycetidae</taxon>
        <taxon>Glomerellales</taxon>
        <taxon>Glomerellaceae</taxon>
        <taxon>Colletotrichum</taxon>
    </lineage>
</organism>
<comment type="caution">
    <text evidence="3">The sequence shown here is derived from an EMBL/GenBank/DDBJ whole genome shotgun (WGS) entry which is preliminary data.</text>
</comment>
<dbReference type="Pfam" id="PF23631">
    <property type="entry name" value="DUF7143"/>
    <property type="match status" value="1"/>
</dbReference>
<evidence type="ECO:0000259" key="2">
    <source>
        <dbReference type="Pfam" id="PF23631"/>
    </source>
</evidence>
<dbReference type="EMBL" id="MPGH01000002">
    <property type="protein sequence ID" value="OLN97816.1"/>
    <property type="molecule type" value="Genomic_DNA"/>
</dbReference>
<evidence type="ECO:0000313" key="4">
    <source>
        <dbReference type="Proteomes" id="UP000186583"/>
    </source>
</evidence>
<dbReference type="Proteomes" id="UP000186583">
    <property type="component" value="Unassembled WGS sequence"/>
</dbReference>
<evidence type="ECO:0000256" key="1">
    <source>
        <dbReference type="SAM" id="SignalP"/>
    </source>
</evidence>
<sequence length="189" mass="19761">MQLSALALAAGVSLALAAPSLTPRQNACFVVGNSVLPQEVSDAVTNIQSKVTCDNTKKTISGVPDVEAGGVKFSSINFADSNQSPLAFALDKFATKDPLADNDLATFQNQLDTYVATEAGIRSVSGNLAIKVPKFFLAMQVSRIQTAQGNPPKAAGQQVDHLRDKVIKNASKADKAFVDQVTALAAKTA</sequence>
<name>A0A1Q8S8W2_9PEZI</name>
<feature type="signal peptide" evidence="1">
    <location>
        <begin position="1"/>
        <end position="17"/>
    </location>
</feature>
<dbReference type="PANTHER" id="PTHR37592">
    <property type="match status" value="1"/>
</dbReference>
<gene>
    <name evidence="3" type="ORF">CCHL11_02639</name>
</gene>
<dbReference type="PANTHER" id="PTHR37592:SF1">
    <property type="match status" value="1"/>
</dbReference>
<protein>
    <recommendedName>
        <fullName evidence="2">DUF7143 domain-containing protein</fullName>
    </recommendedName>
</protein>
<feature type="chain" id="PRO_5010323263" description="DUF7143 domain-containing protein" evidence="1">
    <location>
        <begin position="18"/>
        <end position="189"/>
    </location>
</feature>
<accession>A0A1Q8S8W2</accession>
<feature type="domain" description="DUF7143" evidence="2">
    <location>
        <begin position="30"/>
        <end position="187"/>
    </location>
</feature>
<dbReference type="InterPro" id="IPR055567">
    <property type="entry name" value="DUF7143"/>
</dbReference>
<dbReference type="AlphaFoldDB" id="A0A1Q8S8W2"/>
<keyword evidence="1" id="KW-0732">Signal</keyword>
<keyword evidence="4" id="KW-1185">Reference proteome</keyword>
<dbReference type="OrthoDB" id="2497581at2759"/>